<evidence type="ECO:0000256" key="12">
    <source>
        <dbReference type="ARBA" id="ARBA00029736"/>
    </source>
</evidence>
<evidence type="ECO:0000313" key="17">
    <source>
        <dbReference type="Proteomes" id="UP000029228"/>
    </source>
</evidence>
<evidence type="ECO:0000256" key="13">
    <source>
        <dbReference type="ARBA" id="ARBA00033392"/>
    </source>
</evidence>
<dbReference type="FunFam" id="1.10.1270.20:FF:000001">
    <property type="entry name" value="tRNA (guanine-N(1)-)-methyltransferase"/>
    <property type="match status" value="1"/>
</dbReference>
<dbReference type="EC" id="2.1.1.228" evidence="5"/>
<sequence>MTGGEIPAMTLIDSVSRFVPGVLGDFASAEEDSFANGLLDCPHYTRPEVLDDLEVPSVLKSGNHKDIRRWRLQQSLGRTWLRRPELLENLALTDEQEQLLAEFIKETRNNSK</sequence>
<comment type="subcellular location">
    <subcellularLocation>
        <location evidence="2">Cytoplasm</location>
    </subcellularLocation>
</comment>
<evidence type="ECO:0000256" key="7">
    <source>
        <dbReference type="ARBA" id="ARBA00022490"/>
    </source>
</evidence>
<dbReference type="EMBL" id="BBMR01000008">
    <property type="protein sequence ID" value="GAL21303.1"/>
    <property type="molecule type" value="Genomic_DNA"/>
</dbReference>
<gene>
    <name evidence="16" type="ORF">JCM19235_4785</name>
</gene>
<comment type="caution">
    <text evidence="16">The sequence shown here is derived from an EMBL/GenBank/DDBJ whole genome shotgun (WGS) entry which is preliminary data.</text>
</comment>
<dbReference type="GO" id="GO:0005829">
    <property type="term" value="C:cytosol"/>
    <property type="evidence" value="ECO:0007669"/>
    <property type="project" value="TreeGrafter"/>
</dbReference>
<comment type="function">
    <text evidence="1">Specifically methylates guanosine-37 in various tRNAs.</text>
</comment>
<accession>A0A090S3A7</accession>
<dbReference type="InterPro" id="IPR029026">
    <property type="entry name" value="tRNA_m1G_MTases_N"/>
</dbReference>
<comment type="catalytic activity">
    <reaction evidence="14">
        <text>guanosine(37) in tRNA + S-adenosyl-L-methionine = N(1)-methylguanosine(37) in tRNA + S-adenosyl-L-homocysteine + H(+)</text>
        <dbReference type="Rhea" id="RHEA:36899"/>
        <dbReference type="Rhea" id="RHEA-COMP:10145"/>
        <dbReference type="Rhea" id="RHEA-COMP:10147"/>
        <dbReference type="ChEBI" id="CHEBI:15378"/>
        <dbReference type="ChEBI" id="CHEBI:57856"/>
        <dbReference type="ChEBI" id="CHEBI:59789"/>
        <dbReference type="ChEBI" id="CHEBI:73542"/>
        <dbReference type="ChEBI" id="CHEBI:74269"/>
        <dbReference type="EC" id="2.1.1.228"/>
    </reaction>
</comment>
<evidence type="ECO:0000256" key="5">
    <source>
        <dbReference type="ARBA" id="ARBA00012807"/>
    </source>
</evidence>
<dbReference type="SUPFAM" id="SSF75217">
    <property type="entry name" value="alpha/beta knot"/>
    <property type="match status" value="1"/>
</dbReference>
<reference evidence="16 17" key="1">
    <citation type="submission" date="2014-09" db="EMBL/GenBank/DDBJ databases">
        <title>Vibrio maritimus JCM 19235. (C45) whole genome shotgun sequence.</title>
        <authorList>
            <person name="Sawabe T."/>
            <person name="Meirelles P."/>
            <person name="Nakanishi M."/>
            <person name="Sayaka M."/>
            <person name="Hattori M."/>
            <person name="Ohkuma M."/>
        </authorList>
    </citation>
    <scope>NUCLEOTIDE SEQUENCE [LARGE SCALE GENOMIC DNA]</scope>
    <source>
        <strain evidence="17">JCM19235</strain>
    </source>
</reference>
<dbReference type="GO" id="GO:0002939">
    <property type="term" value="P:tRNA N1-guanine methylation"/>
    <property type="evidence" value="ECO:0007669"/>
    <property type="project" value="TreeGrafter"/>
</dbReference>
<keyword evidence="8 16" id="KW-0489">Methyltransferase</keyword>
<keyword evidence="11" id="KW-0819">tRNA processing</keyword>
<dbReference type="InterPro" id="IPR002649">
    <property type="entry name" value="tRNA_m1G_MeTrfase_TrmD"/>
</dbReference>
<evidence type="ECO:0000256" key="10">
    <source>
        <dbReference type="ARBA" id="ARBA00022691"/>
    </source>
</evidence>
<evidence type="ECO:0000256" key="1">
    <source>
        <dbReference type="ARBA" id="ARBA00002634"/>
    </source>
</evidence>
<dbReference type="Gene3D" id="3.40.1280.10">
    <property type="match status" value="1"/>
</dbReference>
<dbReference type="AlphaFoldDB" id="A0A090S3A7"/>
<keyword evidence="7" id="KW-0963">Cytoplasm</keyword>
<evidence type="ECO:0000256" key="11">
    <source>
        <dbReference type="ARBA" id="ARBA00022694"/>
    </source>
</evidence>
<dbReference type="PANTHER" id="PTHR46417:SF1">
    <property type="entry name" value="TRNA (GUANINE-N(1)-)-METHYLTRANSFERASE"/>
    <property type="match status" value="1"/>
</dbReference>
<dbReference type="InterPro" id="IPR029028">
    <property type="entry name" value="Alpha/beta_knot_MTases"/>
</dbReference>
<dbReference type="Proteomes" id="UP000029228">
    <property type="component" value="Unassembled WGS sequence"/>
</dbReference>
<dbReference type="Pfam" id="PF01746">
    <property type="entry name" value="tRNA_m1G_MT"/>
    <property type="match status" value="1"/>
</dbReference>
<reference evidence="16 17" key="2">
    <citation type="submission" date="2014-09" db="EMBL/GenBank/DDBJ databases">
        <authorList>
            <consortium name="NBRP consortium"/>
            <person name="Sawabe T."/>
            <person name="Meirelles P."/>
            <person name="Nakanishi M."/>
            <person name="Sayaka M."/>
            <person name="Hattori M."/>
            <person name="Ohkuma M."/>
        </authorList>
    </citation>
    <scope>NUCLEOTIDE SEQUENCE [LARGE SCALE GENOMIC DNA]</scope>
    <source>
        <strain evidence="17">JCM19235</strain>
    </source>
</reference>
<evidence type="ECO:0000313" key="16">
    <source>
        <dbReference type="EMBL" id="GAL21303.1"/>
    </source>
</evidence>
<dbReference type="Gene3D" id="1.10.1270.20">
    <property type="entry name" value="tRNA(m1g37)methyltransferase, domain 2"/>
    <property type="match status" value="1"/>
</dbReference>
<dbReference type="PANTHER" id="PTHR46417">
    <property type="entry name" value="TRNA (GUANINE-N(1)-)-METHYLTRANSFERASE"/>
    <property type="match status" value="1"/>
</dbReference>
<evidence type="ECO:0000256" key="9">
    <source>
        <dbReference type="ARBA" id="ARBA00022679"/>
    </source>
</evidence>
<evidence type="ECO:0000256" key="2">
    <source>
        <dbReference type="ARBA" id="ARBA00004496"/>
    </source>
</evidence>
<keyword evidence="9 16" id="KW-0808">Transferase</keyword>
<evidence type="ECO:0000256" key="8">
    <source>
        <dbReference type="ARBA" id="ARBA00022603"/>
    </source>
</evidence>
<keyword evidence="10" id="KW-0949">S-adenosyl-L-methionine</keyword>
<evidence type="ECO:0000256" key="3">
    <source>
        <dbReference type="ARBA" id="ARBA00007630"/>
    </source>
</evidence>
<evidence type="ECO:0000256" key="6">
    <source>
        <dbReference type="ARBA" id="ARBA00014679"/>
    </source>
</evidence>
<name>A0A090S3A7_9VIBR</name>
<protein>
    <recommendedName>
        <fullName evidence="6">tRNA (guanine-N(1)-)-methyltransferase</fullName>
        <ecNumber evidence="5">2.1.1.228</ecNumber>
    </recommendedName>
    <alternativeName>
        <fullName evidence="12">M1G-methyltransferase</fullName>
    </alternativeName>
    <alternativeName>
        <fullName evidence="13">tRNA [GM37] methyltransferase</fullName>
    </alternativeName>
</protein>
<evidence type="ECO:0000259" key="15">
    <source>
        <dbReference type="Pfam" id="PF01746"/>
    </source>
</evidence>
<evidence type="ECO:0000256" key="14">
    <source>
        <dbReference type="ARBA" id="ARBA00047783"/>
    </source>
</evidence>
<dbReference type="STRING" id="990268.JCM19235_4785"/>
<feature type="domain" description="tRNA methyltransferase TRMD/TRM10-type" evidence="15">
    <location>
        <begin position="1"/>
        <end position="88"/>
    </location>
</feature>
<dbReference type="InterPro" id="IPR016009">
    <property type="entry name" value="tRNA_MeTrfase_TRMD/TRM10"/>
</dbReference>
<evidence type="ECO:0000256" key="4">
    <source>
        <dbReference type="ARBA" id="ARBA00011738"/>
    </source>
</evidence>
<organism evidence="16 17">
    <name type="scientific">Vibrio maritimus</name>
    <dbReference type="NCBI Taxonomy" id="990268"/>
    <lineage>
        <taxon>Bacteria</taxon>
        <taxon>Pseudomonadati</taxon>
        <taxon>Pseudomonadota</taxon>
        <taxon>Gammaproteobacteria</taxon>
        <taxon>Vibrionales</taxon>
        <taxon>Vibrionaceae</taxon>
        <taxon>Vibrio</taxon>
    </lineage>
</organism>
<comment type="similarity">
    <text evidence="3">Belongs to the RNA methyltransferase TrmD family.</text>
</comment>
<keyword evidence="17" id="KW-1185">Reference proteome</keyword>
<proteinExistence type="inferred from homology"/>
<comment type="subunit">
    <text evidence="4">Homodimer.</text>
</comment>
<dbReference type="GO" id="GO:0052906">
    <property type="term" value="F:tRNA (guanine(37)-N1)-methyltransferase activity"/>
    <property type="evidence" value="ECO:0007669"/>
    <property type="project" value="UniProtKB-EC"/>
</dbReference>
<dbReference type="InterPro" id="IPR023148">
    <property type="entry name" value="tRNA_m1G_MeTrfase_C_sf"/>
</dbReference>